<sequence length="73" mass="7286">MGTLALTAVVAVVLVTVGEKVLTVAQTVVVAVAVVGVEGQPRVREVEVKGGLPVAEAVVRSPGAGLLCSAKYC</sequence>
<comment type="caution">
    <text evidence="2">The sequence shown here is derived from an EMBL/GenBank/DDBJ whole genome shotgun (WGS) entry which is preliminary data.</text>
</comment>
<evidence type="ECO:0008006" key="4">
    <source>
        <dbReference type="Google" id="ProtNLM"/>
    </source>
</evidence>
<dbReference type="AlphaFoldDB" id="A0A5B7D9H9"/>
<evidence type="ECO:0000313" key="2">
    <source>
        <dbReference type="EMBL" id="MPC17974.1"/>
    </source>
</evidence>
<organism evidence="2 3">
    <name type="scientific">Portunus trituberculatus</name>
    <name type="common">Swimming crab</name>
    <name type="synonym">Neptunus trituberculatus</name>
    <dbReference type="NCBI Taxonomy" id="210409"/>
    <lineage>
        <taxon>Eukaryota</taxon>
        <taxon>Metazoa</taxon>
        <taxon>Ecdysozoa</taxon>
        <taxon>Arthropoda</taxon>
        <taxon>Crustacea</taxon>
        <taxon>Multicrustacea</taxon>
        <taxon>Malacostraca</taxon>
        <taxon>Eumalacostraca</taxon>
        <taxon>Eucarida</taxon>
        <taxon>Decapoda</taxon>
        <taxon>Pleocyemata</taxon>
        <taxon>Brachyura</taxon>
        <taxon>Eubrachyura</taxon>
        <taxon>Portunoidea</taxon>
        <taxon>Portunidae</taxon>
        <taxon>Portuninae</taxon>
        <taxon>Portunus</taxon>
    </lineage>
</organism>
<name>A0A5B7D9H9_PORTR</name>
<evidence type="ECO:0000256" key="1">
    <source>
        <dbReference type="SAM" id="SignalP"/>
    </source>
</evidence>
<reference evidence="2 3" key="1">
    <citation type="submission" date="2019-05" db="EMBL/GenBank/DDBJ databases">
        <title>Another draft genome of Portunus trituberculatus and its Hox gene families provides insights of decapod evolution.</title>
        <authorList>
            <person name="Jeong J.-H."/>
            <person name="Song I."/>
            <person name="Kim S."/>
            <person name="Choi T."/>
            <person name="Kim D."/>
            <person name="Ryu S."/>
            <person name="Kim W."/>
        </authorList>
    </citation>
    <scope>NUCLEOTIDE SEQUENCE [LARGE SCALE GENOMIC DNA]</scope>
    <source>
        <tissue evidence="2">Muscle</tissue>
    </source>
</reference>
<feature type="chain" id="PRO_5023016683" description="Secreted protein" evidence="1">
    <location>
        <begin position="19"/>
        <end position="73"/>
    </location>
</feature>
<gene>
    <name evidence="2" type="ORF">E2C01_010845</name>
</gene>
<keyword evidence="3" id="KW-1185">Reference proteome</keyword>
<protein>
    <recommendedName>
        <fullName evidence="4">Secreted protein</fullName>
    </recommendedName>
</protein>
<evidence type="ECO:0000313" key="3">
    <source>
        <dbReference type="Proteomes" id="UP000324222"/>
    </source>
</evidence>
<dbReference type="Proteomes" id="UP000324222">
    <property type="component" value="Unassembled WGS sequence"/>
</dbReference>
<proteinExistence type="predicted"/>
<keyword evidence="1" id="KW-0732">Signal</keyword>
<accession>A0A5B7D9H9</accession>
<dbReference type="EMBL" id="VSRR010000636">
    <property type="protein sequence ID" value="MPC17974.1"/>
    <property type="molecule type" value="Genomic_DNA"/>
</dbReference>
<feature type="signal peptide" evidence="1">
    <location>
        <begin position="1"/>
        <end position="18"/>
    </location>
</feature>